<evidence type="ECO:0000256" key="3">
    <source>
        <dbReference type="ARBA" id="ARBA00022824"/>
    </source>
</evidence>
<dbReference type="AlphaFoldDB" id="A0A8J2M8Y6"/>
<dbReference type="PROSITE" id="PS00018">
    <property type="entry name" value="EF_HAND_1"/>
    <property type="match status" value="1"/>
</dbReference>
<accession>A0A8J2M8Y6</accession>
<dbReference type="InterPro" id="IPR002048">
    <property type="entry name" value="EF_hand_dom"/>
</dbReference>
<evidence type="ECO:0000256" key="2">
    <source>
        <dbReference type="ARBA" id="ARBA00022729"/>
    </source>
</evidence>
<keyword evidence="6" id="KW-0175">Coiled coil</keyword>
<feature type="chain" id="PRO_5035241947" description="Glucosidase 2 subunit beta" evidence="8">
    <location>
        <begin position="21"/>
        <end position="531"/>
    </location>
</feature>
<dbReference type="GO" id="GO:0017177">
    <property type="term" value="C:glucosidase II complex"/>
    <property type="evidence" value="ECO:0007669"/>
    <property type="project" value="TreeGrafter"/>
</dbReference>
<dbReference type="InterPro" id="IPR039794">
    <property type="entry name" value="Gtb1-like"/>
</dbReference>
<evidence type="ECO:0000259" key="10">
    <source>
        <dbReference type="PROSITE" id="PS51914"/>
    </source>
</evidence>
<dbReference type="Gene3D" id="4.10.400.10">
    <property type="entry name" value="Low-density Lipoprotein Receptor"/>
    <property type="match status" value="1"/>
</dbReference>
<dbReference type="Gene3D" id="1.10.238.10">
    <property type="entry name" value="EF-hand"/>
    <property type="match status" value="1"/>
</dbReference>
<dbReference type="OrthoDB" id="28322at2759"/>
<name>A0A8J2M8Y6_9BILA</name>
<proteinExistence type="predicted"/>
<dbReference type="PANTHER" id="PTHR12630">
    <property type="entry name" value="N-LINKED OLIGOSACCHARIDE PROCESSING"/>
    <property type="match status" value="1"/>
</dbReference>
<dbReference type="CDD" id="cd00112">
    <property type="entry name" value="LDLa"/>
    <property type="match status" value="1"/>
</dbReference>
<dbReference type="InterPro" id="IPR018247">
    <property type="entry name" value="EF_Hand_1_Ca_BS"/>
</dbReference>
<evidence type="ECO:0000259" key="9">
    <source>
        <dbReference type="PROSITE" id="PS50222"/>
    </source>
</evidence>
<dbReference type="EMBL" id="CAKAEH010001525">
    <property type="protein sequence ID" value="CAG9537187.1"/>
    <property type="molecule type" value="Genomic_DNA"/>
</dbReference>
<evidence type="ECO:0000256" key="8">
    <source>
        <dbReference type="SAM" id="SignalP"/>
    </source>
</evidence>
<keyword evidence="2 8" id="KW-0732">Signal</keyword>
<dbReference type="InterPro" id="IPR044865">
    <property type="entry name" value="MRH_dom"/>
</dbReference>
<dbReference type="PROSITE" id="PS50222">
    <property type="entry name" value="EF_HAND_2"/>
    <property type="match status" value="1"/>
</dbReference>
<dbReference type="SUPFAM" id="SSF50911">
    <property type="entry name" value="Mannose 6-phosphate receptor domain"/>
    <property type="match status" value="1"/>
</dbReference>
<evidence type="ECO:0000256" key="6">
    <source>
        <dbReference type="SAM" id="Coils"/>
    </source>
</evidence>
<dbReference type="Gene3D" id="2.70.130.10">
    <property type="entry name" value="Mannose-6-phosphate receptor binding domain"/>
    <property type="match status" value="1"/>
</dbReference>
<feature type="domain" description="MRH" evidence="10">
    <location>
        <begin position="419"/>
        <end position="520"/>
    </location>
</feature>
<evidence type="ECO:0000256" key="5">
    <source>
        <dbReference type="ARBA" id="ARBA00023157"/>
    </source>
</evidence>
<feature type="coiled-coil region" evidence="6">
    <location>
        <begin position="175"/>
        <end position="231"/>
    </location>
</feature>
<dbReference type="InterPro" id="IPR036607">
    <property type="entry name" value="PRKCSH"/>
</dbReference>
<evidence type="ECO:0000313" key="11">
    <source>
        <dbReference type="EMBL" id="CAG9537187.1"/>
    </source>
</evidence>
<organism evidence="11 12">
    <name type="scientific">Cercopithifilaria johnstoni</name>
    <dbReference type="NCBI Taxonomy" id="2874296"/>
    <lineage>
        <taxon>Eukaryota</taxon>
        <taxon>Metazoa</taxon>
        <taxon>Ecdysozoa</taxon>
        <taxon>Nematoda</taxon>
        <taxon>Chromadorea</taxon>
        <taxon>Rhabditida</taxon>
        <taxon>Spirurina</taxon>
        <taxon>Spiruromorpha</taxon>
        <taxon>Filarioidea</taxon>
        <taxon>Onchocercidae</taxon>
        <taxon>Cercopithifilaria</taxon>
    </lineage>
</organism>
<gene>
    <name evidence="11" type="ORF">CJOHNSTONI_LOCUS7031</name>
</gene>
<dbReference type="Pfam" id="PF13015">
    <property type="entry name" value="PRKCSH_1"/>
    <property type="match status" value="1"/>
</dbReference>
<dbReference type="InterPro" id="IPR011992">
    <property type="entry name" value="EF-hand-dom_pair"/>
</dbReference>
<dbReference type="InterPro" id="IPR002172">
    <property type="entry name" value="LDrepeatLR_classA_rpt"/>
</dbReference>
<keyword evidence="12" id="KW-1185">Reference proteome</keyword>
<dbReference type="SUPFAM" id="SSF47473">
    <property type="entry name" value="EF-hand"/>
    <property type="match status" value="1"/>
</dbReference>
<reference evidence="11" key="1">
    <citation type="submission" date="2021-09" db="EMBL/GenBank/DDBJ databases">
        <authorList>
            <consortium name="Pathogen Informatics"/>
        </authorList>
    </citation>
    <scope>NUCLEOTIDE SEQUENCE</scope>
</reference>
<feature type="region of interest" description="Disordered" evidence="7">
    <location>
        <begin position="307"/>
        <end position="345"/>
    </location>
</feature>
<evidence type="ECO:0000313" key="12">
    <source>
        <dbReference type="Proteomes" id="UP000746747"/>
    </source>
</evidence>
<comment type="caution">
    <text evidence="11">The sequence shown here is derived from an EMBL/GenBank/DDBJ whole genome shotgun (WGS) entry which is preliminary data.</text>
</comment>
<keyword evidence="5" id="KW-1015">Disulfide bond</keyword>
<dbReference type="GO" id="GO:0006491">
    <property type="term" value="P:N-glycan processing"/>
    <property type="evidence" value="ECO:0007669"/>
    <property type="project" value="TreeGrafter"/>
</dbReference>
<dbReference type="InterPro" id="IPR009011">
    <property type="entry name" value="Man6P_isomerase_rcpt-bd_dom_sf"/>
</dbReference>
<dbReference type="Pfam" id="PF12999">
    <property type="entry name" value="PRKCSH-like"/>
    <property type="match status" value="1"/>
</dbReference>
<feature type="signal peptide" evidence="8">
    <location>
        <begin position="1"/>
        <end position="20"/>
    </location>
</feature>
<keyword evidence="3" id="KW-0256">Endoplasmic reticulum</keyword>
<dbReference type="PROSITE" id="PS51914">
    <property type="entry name" value="MRH"/>
    <property type="match status" value="1"/>
</dbReference>
<evidence type="ECO:0000256" key="1">
    <source>
        <dbReference type="ARBA" id="ARBA00022387"/>
    </source>
</evidence>
<evidence type="ECO:0000256" key="7">
    <source>
        <dbReference type="SAM" id="MobiDB-lite"/>
    </source>
</evidence>
<dbReference type="InterPro" id="IPR028146">
    <property type="entry name" value="PRKCSH_N"/>
</dbReference>
<protein>
    <recommendedName>
        <fullName evidence="1">Glucosidase 2 subunit beta</fullName>
    </recommendedName>
</protein>
<dbReference type="SUPFAM" id="SSF57424">
    <property type="entry name" value="LDL receptor-like module"/>
    <property type="match status" value="1"/>
</dbReference>
<feature type="compositionally biased region" description="Polar residues" evidence="7">
    <location>
        <begin position="314"/>
        <end position="329"/>
    </location>
</feature>
<evidence type="ECO:0000256" key="4">
    <source>
        <dbReference type="ARBA" id="ARBA00022837"/>
    </source>
</evidence>
<keyword evidence="4" id="KW-0106">Calcium</keyword>
<dbReference type="PANTHER" id="PTHR12630:SF1">
    <property type="entry name" value="GLUCOSIDASE 2 SUBUNIT BETA"/>
    <property type="match status" value="1"/>
</dbReference>
<dbReference type="GO" id="GO:0005509">
    <property type="term" value="F:calcium ion binding"/>
    <property type="evidence" value="ECO:0007669"/>
    <property type="project" value="InterPro"/>
</dbReference>
<dbReference type="Pfam" id="PF13202">
    <property type="entry name" value="EF-hand_5"/>
    <property type="match status" value="2"/>
</dbReference>
<sequence>MMLTLASLFIINFFIAIVESNVSIGWLRKNGRKPKPNGYGNRPRGVPFARGPFYATGETFACVDNSKSIPFSQVNDDYCDCPDGSDEPGTSACPNARFHCLNRGFKAEDLPSNRVNDQICDCCDGSDEWDSAVDCPDICNELGAKYREEVRQKTELARQGFLKRVELIAAGQQLKAEKSENLKALKRDMDEIIKLRTDAQKKMDEKANLAAEAKKKHEEAWEEEKKILKQEYVQILFTAFDSNKDGKVTLEELKLAKEFDTDGDGVVSDEEVKHVLPDEVKDCDFKMFLENVYDNISSLFEKPNEIETEDENELQSALPTPIESNSELPENNGIDTPWESKPNESENIGLEIPRIPNINLKQPAFDEETQAIVKEAQDAKEEYDNIDKRYISLELSIKDAEQYEGDDFGTDMAWAPLKGKCFELDESEYIYKLCLFDKAVQKSKNSAVDTDLGKWSGWIGSEPNKYTLQSYQKGTPCWNGPDRSTKVIIECGEETQLAEASEPSKCEYLFTLRSPAACPDPATITDQHQEL</sequence>
<dbReference type="InterPro" id="IPR036055">
    <property type="entry name" value="LDL_receptor-like_sf"/>
</dbReference>
<dbReference type="Proteomes" id="UP000746747">
    <property type="component" value="Unassembled WGS sequence"/>
</dbReference>
<feature type="domain" description="EF-hand" evidence="9">
    <location>
        <begin position="228"/>
        <end position="263"/>
    </location>
</feature>